<dbReference type="EMBL" id="CADILH010000001">
    <property type="protein sequence ID" value="CAB3929403.1"/>
    <property type="molecule type" value="Genomic_DNA"/>
</dbReference>
<evidence type="ECO:0000256" key="1">
    <source>
        <dbReference type="ARBA" id="ARBA00006987"/>
    </source>
</evidence>
<feature type="chain" id="PRO_5028853196" evidence="2">
    <location>
        <begin position="27"/>
        <end position="327"/>
    </location>
</feature>
<dbReference type="SUPFAM" id="SSF53850">
    <property type="entry name" value="Periplasmic binding protein-like II"/>
    <property type="match status" value="1"/>
</dbReference>
<dbReference type="Pfam" id="PF03401">
    <property type="entry name" value="TctC"/>
    <property type="match status" value="1"/>
</dbReference>
<accession>A0A6S7EZM2</accession>
<name>A0A6S7EZM2_9BURK</name>
<dbReference type="InterPro" id="IPR042100">
    <property type="entry name" value="Bug_dom1"/>
</dbReference>
<protein>
    <submittedName>
        <fullName evidence="3">Uncharacterized protein</fullName>
    </submittedName>
</protein>
<dbReference type="PANTHER" id="PTHR42928">
    <property type="entry name" value="TRICARBOXYLATE-BINDING PROTEIN"/>
    <property type="match status" value="1"/>
</dbReference>
<dbReference type="AlphaFoldDB" id="A0A6S7EZM2"/>
<evidence type="ECO:0000313" key="4">
    <source>
        <dbReference type="Proteomes" id="UP000494183"/>
    </source>
</evidence>
<dbReference type="CDD" id="cd07012">
    <property type="entry name" value="PBP2_Bug_TTT"/>
    <property type="match status" value="1"/>
</dbReference>
<keyword evidence="4" id="KW-1185">Reference proteome</keyword>
<dbReference type="PANTHER" id="PTHR42928:SF5">
    <property type="entry name" value="BLR1237 PROTEIN"/>
    <property type="match status" value="1"/>
</dbReference>
<feature type="signal peptide" evidence="2">
    <location>
        <begin position="1"/>
        <end position="26"/>
    </location>
</feature>
<organism evidence="3 4">
    <name type="scientific">Achromobacter insolitus</name>
    <dbReference type="NCBI Taxonomy" id="217204"/>
    <lineage>
        <taxon>Bacteria</taxon>
        <taxon>Pseudomonadati</taxon>
        <taxon>Pseudomonadota</taxon>
        <taxon>Betaproteobacteria</taxon>
        <taxon>Burkholderiales</taxon>
        <taxon>Alcaligenaceae</taxon>
        <taxon>Achromobacter</taxon>
    </lineage>
</organism>
<sequence length="327" mass="34513">MKNLTTVIVRATSVVALSIASIAASAANQYPSQPIRLVVPFPAGGLTDTYARMLAREVGERLGQSVIVENVAGATGQIGTERVVRAAPDGYTLLYTSSSAQVLSPLMARKPAFDPVKDFTPISRVIEYPVVLYTNPALPAKSAKELIALARSRSTALSCASVGIGSVGHLSCQQFALANKIELLHVPYKGAAPAQMAVISGEADMTFDSVGGSQKMADGGKLRALVVLNDKRTQGAPDVPSMIEADLPPVQAFVWTGVLAPAGLPKDVQEVLGREIAAALKTPELAARIKQDGAENASGTGQAFTERIQAEQTQWREVIRAKNLRID</sequence>
<dbReference type="Gene3D" id="3.40.190.10">
    <property type="entry name" value="Periplasmic binding protein-like II"/>
    <property type="match status" value="1"/>
</dbReference>
<dbReference type="Proteomes" id="UP000494183">
    <property type="component" value="Unassembled WGS sequence"/>
</dbReference>
<evidence type="ECO:0000313" key="3">
    <source>
        <dbReference type="EMBL" id="CAB3929403.1"/>
    </source>
</evidence>
<dbReference type="RefSeq" id="WP_175202102.1">
    <property type="nucleotide sequence ID" value="NZ_CADILH010000001.1"/>
</dbReference>
<dbReference type="Gene3D" id="3.40.190.150">
    <property type="entry name" value="Bordetella uptake gene, domain 1"/>
    <property type="match status" value="1"/>
</dbReference>
<evidence type="ECO:0000256" key="2">
    <source>
        <dbReference type="SAM" id="SignalP"/>
    </source>
</evidence>
<reference evidence="3 4" key="1">
    <citation type="submission" date="2020-04" db="EMBL/GenBank/DDBJ databases">
        <authorList>
            <person name="De Canck E."/>
        </authorList>
    </citation>
    <scope>NUCLEOTIDE SEQUENCE [LARGE SCALE GENOMIC DNA]</scope>
    <source>
        <strain evidence="3 4">LMG 6000</strain>
    </source>
</reference>
<dbReference type="PIRSF" id="PIRSF017082">
    <property type="entry name" value="YflP"/>
    <property type="match status" value="1"/>
</dbReference>
<dbReference type="InterPro" id="IPR005064">
    <property type="entry name" value="BUG"/>
</dbReference>
<keyword evidence="2" id="KW-0732">Signal</keyword>
<proteinExistence type="inferred from homology"/>
<comment type="similarity">
    <text evidence="1">Belongs to the UPF0065 (bug) family.</text>
</comment>
<gene>
    <name evidence="3" type="ORF">LMG6000_00455</name>
</gene>